<dbReference type="SUPFAM" id="SSF100950">
    <property type="entry name" value="NagB/RpiA/CoA transferase-like"/>
    <property type="match status" value="1"/>
</dbReference>
<dbReference type="Pfam" id="PF08220">
    <property type="entry name" value="HTH_DeoR"/>
    <property type="match status" value="1"/>
</dbReference>
<dbReference type="Gene3D" id="3.40.50.1360">
    <property type="match status" value="1"/>
</dbReference>
<dbReference type="Pfam" id="PF00455">
    <property type="entry name" value="DeoRC"/>
    <property type="match status" value="1"/>
</dbReference>
<dbReference type="PRINTS" id="PR00037">
    <property type="entry name" value="HTHLACR"/>
</dbReference>
<name>A0A368T4Q6_9ACTN</name>
<dbReference type="OrthoDB" id="7688673at2"/>
<proteinExistence type="predicted"/>
<evidence type="ECO:0000256" key="2">
    <source>
        <dbReference type="ARBA" id="ARBA00022491"/>
    </source>
</evidence>
<evidence type="ECO:0000259" key="7">
    <source>
        <dbReference type="PROSITE" id="PS51000"/>
    </source>
</evidence>
<evidence type="ECO:0000256" key="4">
    <source>
        <dbReference type="ARBA" id="ARBA00023163"/>
    </source>
</evidence>
<gene>
    <name evidence="8" type="ORF">DEF24_14315</name>
</gene>
<dbReference type="InterPro" id="IPR001034">
    <property type="entry name" value="DeoR_HTH"/>
</dbReference>
<dbReference type="Proteomes" id="UP000253318">
    <property type="component" value="Unassembled WGS sequence"/>
</dbReference>
<dbReference type="SMART" id="SM00420">
    <property type="entry name" value="HTH_DEOR"/>
    <property type="match status" value="1"/>
</dbReference>
<keyword evidence="8" id="KW-0808">Transferase</keyword>
<organism evidence="8 9">
    <name type="scientific">Marinitenerispora sediminis</name>
    <dbReference type="NCBI Taxonomy" id="1931232"/>
    <lineage>
        <taxon>Bacteria</taxon>
        <taxon>Bacillati</taxon>
        <taxon>Actinomycetota</taxon>
        <taxon>Actinomycetes</taxon>
        <taxon>Streptosporangiales</taxon>
        <taxon>Nocardiopsidaceae</taxon>
        <taxon>Marinitenerispora</taxon>
    </lineage>
</organism>
<comment type="caution">
    <text evidence="8">The sequence shown here is derived from an EMBL/GenBank/DDBJ whole genome shotgun (WGS) entry which is preliminary data.</text>
</comment>
<dbReference type="InterPro" id="IPR036388">
    <property type="entry name" value="WH-like_DNA-bd_sf"/>
</dbReference>
<feature type="region of interest" description="Disordered" evidence="6">
    <location>
        <begin position="57"/>
        <end position="81"/>
    </location>
</feature>
<evidence type="ECO:0000313" key="9">
    <source>
        <dbReference type="Proteomes" id="UP000253318"/>
    </source>
</evidence>
<accession>A0A368T4Q6</accession>
<dbReference type="InterPro" id="IPR050313">
    <property type="entry name" value="Carb_Metab_HTH_regulators"/>
</dbReference>
<dbReference type="Gene3D" id="1.10.10.10">
    <property type="entry name" value="Winged helix-like DNA-binding domain superfamily/Winged helix DNA-binding domain"/>
    <property type="match status" value="1"/>
</dbReference>
<protein>
    <recommendedName>
        <fullName evidence="1">Lactose phosphotransferase system repressor</fullName>
    </recommendedName>
</protein>
<evidence type="ECO:0000256" key="3">
    <source>
        <dbReference type="ARBA" id="ARBA00023015"/>
    </source>
</evidence>
<evidence type="ECO:0000256" key="5">
    <source>
        <dbReference type="ARBA" id="ARBA00024937"/>
    </source>
</evidence>
<keyword evidence="9" id="KW-1185">Reference proteome</keyword>
<keyword evidence="4" id="KW-0804">Transcription</keyword>
<dbReference type="SUPFAM" id="SSF46785">
    <property type="entry name" value="Winged helix' DNA-binding domain"/>
    <property type="match status" value="1"/>
</dbReference>
<dbReference type="PROSITE" id="PS51000">
    <property type="entry name" value="HTH_DEOR_2"/>
    <property type="match status" value="1"/>
</dbReference>
<dbReference type="PANTHER" id="PTHR30363">
    <property type="entry name" value="HTH-TYPE TRANSCRIPTIONAL REGULATOR SRLR-RELATED"/>
    <property type="match status" value="1"/>
</dbReference>
<dbReference type="InterPro" id="IPR014036">
    <property type="entry name" value="DeoR-like_C"/>
</dbReference>
<reference evidence="8 9" key="1">
    <citation type="submission" date="2018-04" db="EMBL/GenBank/DDBJ databases">
        <title>Novel actinobacteria from marine sediment.</title>
        <authorList>
            <person name="Ng Z.Y."/>
            <person name="Tan G.Y.A."/>
        </authorList>
    </citation>
    <scope>NUCLEOTIDE SEQUENCE [LARGE SCALE GENOMIC DNA]</scope>
    <source>
        <strain evidence="8 9">TPS81</strain>
    </source>
</reference>
<comment type="function">
    <text evidence="5">Repressor of the lactose catabolism operon. Galactose-6-phosphate is the inducer.</text>
</comment>
<dbReference type="InterPro" id="IPR037171">
    <property type="entry name" value="NagB/RpiA_transferase-like"/>
</dbReference>
<dbReference type="InterPro" id="IPR036390">
    <property type="entry name" value="WH_DNA-bd_sf"/>
</dbReference>
<dbReference type="EMBL" id="QEIN01000103">
    <property type="protein sequence ID" value="RCV58043.1"/>
    <property type="molecule type" value="Genomic_DNA"/>
</dbReference>
<feature type="domain" description="HTH deoR-type" evidence="7">
    <location>
        <begin position="3"/>
        <end position="58"/>
    </location>
</feature>
<evidence type="ECO:0000256" key="1">
    <source>
        <dbReference type="ARBA" id="ARBA00021390"/>
    </source>
</evidence>
<dbReference type="PANTHER" id="PTHR30363:SF4">
    <property type="entry name" value="GLYCEROL-3-PHOSPHATE REGULON REPRESSOR"/>
    <property type="match status" value="1"/>
</dbReference>
<sequence length="256" mass="27208">MYAPERHQEILTRARERGRINVRRLAQALEVTPETIRRDLATLERHGVLRRVHGGAMPVERTWPSPAGTAPGDERDASSASRERIARAALAELPATGAVILGAGATTVRLAELLPQDRDLTVVTPSLRVALVVATRPGIHLHVLGGRVLGRSPATVGPWAARDVDDMLVDVAFLEVDGITPDLGLTSADPEEAQVKRCLLAAARRTVVLAEHGGFGREASAHVAALDAVDTVISDTELDSELAEAITAAGPRIELA</sequence>
<dbReference type="GO" id="GO:0003700">
    <property type="term" value="F:DNA-binding transcription factor activity"/>
    <property type="evidence" value="ECO:0007669"/>
    <property type="project" value="InterPro"/>
</dbReference>
<dbReference type="GO" id="GO:0016740">
    <property type="term" value="F:transferase activity"/>
    <property type="evidence" value="ECO:0007669"/>
    <property type="project" value="UniProtKB-KW"/>
</dbReference>
<dbReference type="SMART" id="SM01134">
    <property type="entry name" value="DeoRC"/>
    <property type="match status" value="1"/>
</dbReference>
<evidence type="ECO:0000313" key="8">
    <source>
        <dbReference type="EMBL" id="RCV58043.1"/>
    </source>
</evidence>
<keyword evidence="2" id="KW-0678">Repressor</keyword>
<dbReference type="AlphaFoldDB" id="A0A368T4Q6"/>
<feature type="compositionally biased region" description="Basic and acidic residues" evidence="6">
    <location>
        <begin position="72"/>
        <end position="81"/>
    </location>
</feature>
<keyword evidence="3" id="KW-0805">Transcription regulation</keyword>
<evidence type="ECO:0000256" key="6">
    <source>
        <dbReference type="SAM" id="MobiDB-lite"/>
    </source>
</evidence>